<dbReference type="EMBL" id="CADCXV010001249">
    <property type="protein sequence ID" value="CAB0042957.1"/>
    <property type="molecule type" value="Genomic_DNA"/>
</dbReference>
<evidence type="ECO:0000313" key="5">
    <source>
        <dbReference type="Proteomes" id="UP000479190"/>
    </source>
</evidence>
<dbReference type="GO" id="GO:0003676">
    <property type="term" value="F:nucleic acid binding"/>
    <property type="evidence" value="ECO:0007669"/>
    <property type="project" value="InterPro"/>
</dbReference>
<feature type="non-terminal residue" evidence="4">
    <location>
        <position position="1"/>
    </location>
</feature>
<keyword evidence="1" id="KW-0479">Metal-binding</keyword>
<dbReference type="InterPro" id="IPR036875">
    <property type="entry name" value="Znf_CCHC_sf"/>
</dbReference>
<dbReference type="Pfam" id="PF00098">
    <property type="entry name" value="zf-CCHC"/>
    <property type="match status" value="1"/>
</dbReference>
<dbReference type="InterPro" id="IPR001878">
    <property type="entry name" value="Znf_CCHC"/>
</dbReference>
<dbReference type="GO" id="GO:0008270">
    <property type="term" value="F:zinc ion binding"/>
    <property type="evidence" value="ECO:0007669"/>
    <property type="project" value="UniProtKB-KW"/>
</dbReference>
<dbReference type="AlphaFoldDB" id="A0A6H5J2K7"/>
<name>A0A6H5J2K7_9HYME</name>
<keyword evidence="1" id="KW-0862">Zinc</keyword>
<evidence type="ECO:0000259" key="3">
    <source>
        <dbReference type="PROSITE" id="PS50158"/>
    </source>
</evidence>
<dbReference type="Gene3D" id="4.10.60.10">
    <property type="entry name" value="Zinc finger, CCHC-type"/>
    <property type="match status" value="1"/>
</dbReference>
<keyword evidence="1" id="KW-0863">Zinc-finger</keyword>
<feature type="domain" description="CCHC-type" evidence="3">
    <location>
        <begin position="536"/>
        <end position="552"/>
    </location>
</feature>
<reference evidence="4 5" key="1">
    <citation type="submission" date="2020-02" db="EMBL/GenBank/DDBJ databases">
        <authorList>
            <person name="Ferguson B K."/>
        </authorList>
    </citation>
    <scope>NUCLEOTIDE SEQUENCE [LARGE SCALE GENOMIC DNA]</scope>
</reference>
<accession>A0A6H5J2K7</accession>
<evidence type="ECO:0000256" key="1">
    <source>
        <dbReference type="PROSITE-ProRule" id="PRU00047"/>
    </source>
</evidence>
<dbReference type="Proteomes" id="UP000479190">
    <property type="component" value="Unassembled WGS sequence"/>
</dbReference>
<feature type="compositionally biased region" description="Polar residues" evidence="2">
    <location>
        <begin position="494"/>
        <end position="532"/>
    </location>
</feature>
<organism evidence="4 5">
    <name type="scientific">Trichogramma brassicae</name>
    <dbReference type="NCBI Taxonomy" id="86971"/>
    <lineage>
        <taxon>Eukaryota</taxon>
        <taxon>Metazoa</taxon>
        <taxon>Ecdysozoa</taxon>
        <taxon>Arthropoda</taxon>
        <taxon>Hexapoda</taxon>
        <taxon>Insecta</taxon>
        <taxon>Pterygota</taxon>
        <taxon>Neoptera</taxon>
        <taxon>Endopterygota</taxon>
        <taxon>Hymenoptera</taxon>
        <taxon>Apocrita</taxon>
        <taxon>Proctotrupomorpha</taxon>
        <taxon>Chalcidoidea</taxon>
        <taxon>Trichogrammatidae</taxon>
        <taxon>Trichogramma</taxon>
    </lineage>
</organism>
<dbReference type="SUPFAM" id="SSF57756">
    <property type="entry name" value="Retrovirus zinc finger-like domains"/>
    <property type="match status" value="1"/>
</dbReference>
<feature type="region of interest" description="Disordered" evidence="2">
    <location>
        <begin position="194"/>
        <end position="250"/>
    </location>
</feature>
<protein>
    <recommendedName>
        <fullName evidence="3">CCHC-type domain-containing protein</fullName>
    </recommendedName>
</protein>
<evidence type="ECO:0000313" key="4">
    <source>
        <dbReference type="EMBL" id="CAB0042957.1"/>
    </source>
</evidence>
<feature type="region of interest" description="Disordered" evidence="2">
    <location>
        <begin position="482"/>
        <end position="534"/>
    </location>
</feature>
<proteinExistence type="predicted"/>
<evidence type="ECO:0000256" key="2">
    <source>
        <dbReference type="SAM" id="MobiDB-lite"/>
    </source>
</evidence>
<gene>
    <name evidence="4" type="ORF">TBRA_LOCUS14545</name>
</gene>
<dbReference type="PANTHER" id="PTHR33223:SF6">
    <property type="entry name" value="CCHC-TYPE DOMAIN-CONTAINING PROTEIN"/>
    <property type="match status" value="1"/>
</dbReference>
<dbReference type="PANTHER" id="PTHR33223">
    <property type="entry name" value="CCHC-TYPE DOMAIN-CONTAINING PROTEIN"/>
    <property type="match status" value="1"/>
</dbReference>
<dbReference type="OrthoDB" id="8046512at2759"/>
<dbReference type="SMART" id="SM00343">
    <property type="entry name" value="ZnF_C2HC"/>
    <property type="match status" value="1"/>
</dbReference>
<keyword evidence="5" id="KW-1185">Reference proteome</keyword>
<dbReference type="PROSITE" id="PS50158">
    <property type="entry name" value="ZF_CCHC"/>
    <property type="match status" value="1"/>
</dbReference>
<sequence>ILYADPRGFQIKKYMQHAGTRPSVRCSSAAATPSYKRRMCYARPLSSPCATCPLVHCYIYGARGFGAESFSSVFSAQHVQRRACHCCRLSAVDINTSLLCSCAAGLGAAHCALRIIRRMQLPPHSLKNRGPRPQLQYALLVLDHKKVTEFLLQHDTEPTWANVEGSVLFGTMNQQNEAAGPTDKAFDIFRQPILQNGGNKRSTERYEFPPDLSRLSFGRGRNTPATTPQRNENRRPGDRAGSSDMSLDQSAMLDNPLNSAIIENPGATGLEALVITMLEKIADGIEAATKPWSGFSTAYQEILLSRMPQPTAAPLNYQVMPDLSKSIPVFTGSEDPTVAREWIENIRSMRVLHNWPEAFALETARIHLAQGARDWFSARRASLDTWPKFSAAFESTYLQHENMTTRWKRMTERVQLKGEHIQQYFHSKVKLCLKLNLDAAEIIEQVLIGLWSKDLFSAMSGRVHANVDALLHDIIEYEHKVGQRQERARAQANAGPSTSRRSSNESQATSATERPNARVNNAVSKRPQTNEQGEPRCFNCQAYGHISRNCPEPRVEPYCTSLNIKIDNATVSNIKCRLVSDENLPVEILVGRPFTDHETVKYVKEGDTLTFFQVDVPLTAPGLHLRARTDVTMLPNSINFIEIASSDGSCRVPATGNYPVSTRIKEGASIGRGEIAELPVLTIVPEKRPIKMEEIVIGEDASPRVAEELLAVSPNALTTSTYAELQICKQRITNCDFNDLENATKNMRLYRWTPWTNKPRHYFDAQWPTALIKLPDHC</sequence>